<dbReference type="Proteomes" id="UP000683360">
    <property type="component" value="Unassembled WGS sequence"/>
</dbReference>
<dbReference type="PROSITE" id="PS50225">
    <property type="entry name" value="SOCS"/>
    <property type="match status" value="1"/>
</dbReference>
<dbReference type="InterPro" id="IPR002110">
    <property type="entry name" value="Ankyrin_rpt"/>
</dbReference>
<dbReference type="PROSITE" id="PS50297">
    <property type="entry name" value="ANK_REP_REGION"/>
    <property type="match status" value="1"/>
</dbReference>
<feature type="repeat" description="ANK" evidence="3">
    <location>
        <begin position="649"/>
        <end position="685"/>
    </location>
</feature>
<dbReference type="Pfam" id="PF07525">
    <property type="entry name" value="SOCS_box"/>
    <property type="match status" value="1"/>
</dbReference>
<evidence type="ECO:0000313" key="6">
    <source>
        <dbReference type="Proteomes" id="UP000683360"/>
    </source>
</evidence>
<dbReference type="Gene3D" id="1.25.40.20">
    <property type="entry name" value="Ankyrin repeat-containing domain"/>
    <property type="match status" value="5"/>
</dbReference>
<dbReference type="SMART" id="SM00248">
    <property type="entry name" value="ANK"/>
    <property type="match status" value="11"/>
</dbReference>
<dbReference type="Pfam" id="PF12796">
    <property type="entry name" value="Ank_2"/>
    <property type="match status" value="2"/>
</dbReference>
<dbReference type="EMBL" id="CAJPWZ010000395">
    <property type="protein sequence ID" value="CAG2192464.1"/>
    <property type="molecule type" value="Genomic_DNA"/>
</dbReference>
<dbReference type="SUPFAM" id="SSF48403">
    <property type="entry name" value="Ankyrin repeat"/>
    <property type="match status" value="2"/>
</dbReference>
<name>A0A8S3Q8Y2_MYTED</name>
<accession>A0A8S3Q8Y2</accession>
<dbReference type="Pfam" id="PF00023">
    <property type="entry name" value="Ank"/>
    <property type="match status" value="1"/>
</dbReference>
<evidence type="ECO:0000256" key="3">
    <source>
        <dbReference type="PROSITE-ProRule" id="PRU00023"/>
    </source>
</evidence>
<keyword evidence="2 3" id="KW-0040">ANK repeat</keyword>
<sequence length="896" mass="101198">MPVFQLKVGENVINSVTSVQRSYSCYGDLYLLEILDALLAKKPNVNLKDNDGISPLQLAIRNQKTEAVEKLLFSNPIMPFEDSDKLEAFEMCLTIEPQVCLQILDVLSDHLNLANTVDVFFCKFWKYINTHDCSRNREVLDSVTYKILSTEEEVQVNLASDSEYSPLMYFCHFGCFQAVKMLLSHKADVNYVGMRGTILHELLDMTDDDNAVLLFDCLLKEQPKMNISDNMGKTVAEKAIDILCGKRSASSSMGYQYYSPMNERRFKNISLCFQKLLESGVTLDSKDLNDALLMCAEKSDFKGMKSLIRHGADFYRKDIIGNSIFHLCWLASLDGGLDFLRFFIESEHSLKRIDSVDNSILSSLLTFGGIRGYGFVTNDKDISEISSFLIQNGACCVKDKEGNGPLHLAAKNGYLSTIGVLLKLDSVSLYDQNEKGDTAVHICLKHPKENICDVIKILLENNSAKLGLNLRNESVLYLAMVAGQRIRTNNVESVTYQLTGDVMTSKLLLNASANINATNRRGKCSLHIIYENTWATDSKLSLTQLLLENGLNVNLVDESGKSALFSLVNRAEQVQRKDAAFKIYWRVCRYTEIKVVFFRLYLHCSKKGRIPNRRRIEGSNIIDCIKNGNILLVEEFIKYGADVNGCDNFKKTALHYACNIGHSKDRYAITTLLVKHGSNLNVASILGERPLDIVVENMINEMTNAAFFSRANNCGTYTVDLSLLNVLVCGGADLCPVITDTIEQFYESSSFTVHATPLNYRNRNKSALYLLISNGLFQTAEYLLRSGWDVEKEEWFDAFDVSKLDLIENNTMNYSIYKRHDVKAKKAEFKSFLQTVDKGPKLLTTICRKLIRQQLLLVPNGSEIETKISTLPLPEKIKRFLSLKECILENEIIQFE</sequence>
<dbReference type="InterPro" id="IPR036770">
    <property type="entry name" value="Ankyrin_rpt-contain_sf"/>
</dbReference>
<evidence type="ECO:0000256" key="2">
    <source>
        <dbReference type="ARBA" id="ARBA00023043"/>
    </source>
</evidence>
<evidence type="ECO:0000259" key="4">
    <source>
        <dbReference type="PROSITE" id="PS50225"/>
    </source>
</evidence>
<organism evidence="5 6">
    <name type="scientific">Mytilus edulis</name>
    <name type="common">Blue mussel</name>
    <dbReference type="NCBI Taxonomy" id="6550"/>
    <lineage>
        <taxon>Eukaryota</taxon>
        <taxon>Metazoa</taxon>
        <taxon>Spiralia</taxon>
        <taxon>Lophotrochozoa</taxon>
        <taxon>Mollusca</taxon>
        <taxon>Bivalvia</taxon>
        <taxon>Autobranchia</taxon>
        <taxon>Pteriomorphia</taxon>
        <taxon>Mytilida</taxon>
        <taxon>Mytiloidea</taxon>
        <taxon>Mytilidae</taxon>
        <taxon>Mytilinae</taxon>
        <taxon>Mytilus</taxon>
    </lineage>
</organism>
<feature type="domain" description="SOCS box" evidence="4">
    <location>
        <begin position="843"/>
        <end position="881"/>
    </location>
</feature>
<keyword evidence="6" id="KW-1185">Reference proteome</keyword>
<evidence type="ECO:0000256" key="1">
    <source>
        <dbReference type="ARBA" id="ARBA00022737"/>
    </source>
</evidence>
<proteinExistence type="predicted"/>
<dbReference type="InterPro" id="IPR001496">
    <property type="entry name" value="SOCS_box"/>
</dbReference>
<dbReference type="PANTHER" id="PTHR24198:SF165">
    <property type="entry name" value="ANKYRIN REPEAT-CONTAINING PROTEIN-RELATED"/>
    <property type="match status" value="1"/>
</dbReference>
<dbReference type="PROSITE" id="PS50088">
    <property type="entry name" value="ANK_REPEAT"/>
    <property type="match status" value="2"/>
</dbReference>
<keyword evidence="1" id="KW-0677">Repeat</keyword>
<comment type="caution">
    <text evidence="5">The sequence shown here is derived from an EMBL/GenBank/DDBJ whole genome shotgun (WGS) entry which is preliminary data.</text>
</comment>
<gene>
    <name evidence="5" type="ORF">MEDL_7627</name>
</gene>
<reference evidence="5" key="1">
    <citation type="submission" date="2021-03" db="EMBL/GenBank/DDBJ databases">
        <authorList>
            <person name="Bekaert M."/>
        </authorList>
    </citation>
    <scope>NUCLEOTIDE SEQUENCE</scope>
</reference>
<feature type="repeat" description="ANK" evidence="3">
    <location>
        <begin position="401"/>
        <end position="423"/>
    </location>
</feature>
<evidence type="ECO:0000313" key="5">
    <source>
        <dbReference type="EMBL" id="CAG2192464.1"/>
    </source>
</evidence>
<dbReference type="AlphaFoldDB" id="A0A8S3Q8Y2"/>
<protein>
    <recommendedName>
        <fullName evidence="4">SOCS box domain-containing protein</fullName>
    </recommendedName>
</protein>
<dbReference type="PANTHER" id="PTHR24198">
    <property type="entry name" value="ANKYRIN REPEAT AND PROTEIN KINASE DOMAIN-CONTAINING PROTEIN"/>
    <property type="match status" value="1"/>
</dbReference>
<dbReference type="OrthoDB" id="6098025at2759"/>